<evidence type="ECO:0000313" key="6">
    <source>
        <dbReference type="EMBL" id="RIH91624.1"/>
    </source>
</evidence>
<name>A0A399F4K8_9DEIN</name>
<evidence type="ECO:0000259" key="4">
    <source>
        <dbReference type="Pfam" id="PF06722"/>
    </source>
</evidence>
<dbReference type="Pfam" id="PF21036">
    <property type="entry name" value="EryCIII-like_N"/>
    <property type="match status" value="1"/>
</dbReference>
<keyword evidence="3 6" id="KW-0808">Transferase</keyword>
<evidence type="ECO:0000256" key="3">
    <source>
        <dbReference type="ARBA" id="ARBA00022679"/>
    </source>
</evidence>
<comment type="similarity">
    <text evidence="1">Belongs to the glycosyltransferase 28 family.</text>
</comment>
<evidence type="ECO:0000313" key="7">
    <source>
        <dbReference type="Proteomes" id="UP000266178"/>
    </source>
</evidence>
<dbReference type="GO" id="GO:0008194">
    <property type="term" value="F:UDP-glycosyltransferase activity"/>
    <property type="evidence" value="ECO:0007669"/>
    <property type="project" value="InterPro"/>
</dbReference>
<dbReference type="InterPro" id="IPR002213">
    <property type="entry name" value="UDP_glucos_trans"/>
</dbReference>
<dbReference type="Pfam" id="PF06722">
    <property type="entry name" value="EryCIII-like_C"/>
    <property type="match status" value="1"/>
</dbReference>
<dbReference type="Gene3D" id="3.40.50.2000">
    <property type="entry name" value="Glycogen Phosphorylase B"/>
    <property type="match status" value="2"/>
</dbReference>
<dbReference type="GO" id="GO:0016758">
    <property type="term" value="F:hexosyltransferase activity"/>
    <property type="evidence" value="ECO:0007669"/>
    <property type="project" value="UniProtKB-ARBA"/>
</dbReference>
<dbReference type="OrthoDB" id="140855at2"/>
<dbReference type="CDD" id="cd03784">
    <property type="entry name" value="GT1_Gtf-like"/>
    <property type="match status" value="1"/>
</dbReference>
<feature type="domain" description="Erythromycin biosynthesis protein CIII-like C-terminal" evidence="4">
    <location>
        <begin position="265"/>
        <end position="378"/>
    </location>
</feature>
<gene>
    <name evidence="6" type="primary">tylMII</name>
    <name evidence="6" type="ORF">Mgrana_02434</name>
</gene>
<dbReference type="InterPro" id="IPR050426">
    <property type="entry name" value="Glycosyltransferase_28"/>
</dbReference>
<dbReference type="RefSeq" id="WP_119357896.1">
    <property type="nucleotide sequence ID" value="NZ_BJXM01000037.1"/>
</dbReference>
<accession>A0A399F4K8</accession>
<dbReference type="EMBL" id="QWLB01000036">
    <property type="protein sequence ID" value="RIH91624.1"/>
    <property type="molecule type" value="Genomic_DNA"/>
</dbReference>
<dbReference type="InterPro" id="IPR048284">
    <property type="entry name" value="EryCIII-like_N"/>
</dbReference>
<evidence type="ECO:0000259" key="5">
    <source>
        <dbReference type="Pfam" id="PF21036"/>
    </source>
</evidence>
<dbReference type="InterPro" id="IPR010610">
    <property type="entry name" value="EryCIII-like_C"/>
</dbReference>
<dbReference type="PANTHER" id="PTHR48050">
    <property type="entry name" value="STEROL 3-BETA-GLUCOSYLTRANSFERASE"/>
    <property type="match status" value="1"/>
</dbReference>
<protein>
    <submittedName>
        <fullName evidence="6">Tylactone mycaminosyltransferase</fullName>
        <ecNumber evidence="6">2.4.1.316</ecNumber>
    </submittedName>
</protein>
<comment type="caution">
    <text evidence="6">The sequence shown here is derived from an EMBL/GenBank/DDBJ whole genome shotgun (WGS) entry which is preliminary data.</text>
</comment>
<organism evidence="6 7">
    <name type="scientific">Meiothermus granaticius NBRC 107808</name>
    <dbReference type="NCBI Taxonomy" id="1227551"/>
    <lineage>
        <taxon>Bacteria</taxon>
        <taxon>Thermotogati</taxon>
        <taxon>Deinococcota</taxon>
        <taxon>Deinococci</taxon>
        <taxon>Thermales</taxon>
        <taxon>Thermaceae</taxon>
        <taxon>Meiothermus</taxon>
    </lineage>
</organism>
<dbReference type="SUPFAM" id="SSF53756">
    <property type="entry name" value="UDP-Glycosyltransferase/glycogen phosphorylase"/>
    <property type="match status" value="1"/>
</dbReference>
<dbReference type="EC" id="2.4.1.316" evidence="6"/>
<dbReference type="FunFam" id="3.40.50.2000:FF:000072">
    <property type="entry name" value="Glycosyl transferase"/>
    <property type="match status" value="1"/>
</dbReference>
<reference evidence="6 7" key="1">
    <citation type="submission" date="2018-08" db="EMBL/GenBank/DDBJ databases">
        <title>Meiothermus granaticius genome AF-68 sequencing project.</title>
        <authorList>
            <person name="Da Costa M.S."/>
            <person name="Albuquerque L."/>
            <person name="Raposo P."/>
            <person name="Froufe H.J.C."/>
            <person name="Barroso C.S."/>
            <person name="Egas C."/>
        </authorList>
    </citation>
    <scope>NUCLEOTIDE SEQUENCE [LARGE SCALE GENOMIC DNA]</scope>
    <source>
        <strain evidence="6 7">AF-68</strain>
    </source>
</reference>
<evidence type="ECO:0000256" key="1">
    <source>
        <dbReference type="ARBA" id="ARBA00006962"/>
    </source>
</evidence>
<dbReference type="AlphaFoldDB" id="A0A399F4K8"/>
<proteinExistence type="inferred from homology"/>
<keyword evidence="2 6" id="KW-0328">Glycosyltransferase</keyword>
<dbReference type="PANTHER" id="PTHR48050:SF13">
    <property type="entry name" value="STEROL 3-BETA-GLUCOSYLTRANSFERASE UGT80A2"/>
    <property type="match status" value="1"/>
</dbReference>
<keyword evidence="7" id="KW-1185">Reference proteome</keyword>
<feature type="domain" description="Erythromycin biosynthesis protein CIII-like N-terminal" evidence="5">
    <location>
        <begin position="23"/>
        <end position="227"/>
    </location>
</feature>
<sequence>MKFLFTCQPAFGHFHPLVPLARALRDAGHQVAFACSASFCPTVQAAGFLAFPCGLDWLESSAADTFPALREMSLEDQRSRFVSDIFGGATATAIVPDVVAVAATWQPDVIVRDYWEFGGFVAAEHLDLPHATVGLGTFIPQEPLAAMLAGPLSRLCRAYAVPFAPPLGHLYKYLYLHLAPPSYLPAQETVPVAHALRPLVFDRAGGEQLPGWLEQLSAHPRVYVTLGTVYNKTAGVFETILEGLRDEPLNLILTVGRDRDPGRFGPQPANVHIEHYIPQTLLLPSCDVVISHGGYNTVMAAISCGLPQILLPISADQPTHASICQRLGIAVVLDPNQMQAADIRQAVRTVLADPTYRDNTHRLQQEMQALPTVDYAVDLLERLARDRQPIFA</sequence>
<dbReference type="GO" id="GO:0017000">
    <property type="term" value="P:antibiotic biosynthetic process"/>
    <property type="evidence" value="ECO:0007669"/>
    <property type="project" value="UniProtKB-ARBA"/>
</dbReference>
<evidence type="ECO:0000256" key="2">
    <source>
        <dbReference type="ARBA" id="ARBA00022676"/>
    </source>
</evidence>
<dbReference type="Proteomes" id="UP000266178">
    <property type="component" value="Unassembled WGS sequence"/>
</dbReference>